<dbReference type="RefSeq" id="WP_393971515.1">
    <property type="nucleotide sequence ID" value="NZ_CP133772.1"/>
</dbReference>
<dbReference type="InterPro" id="IPR023045">
    <property type="entry name" value="MoaC"/>
</dbReference>
<protein>
    <submittedName>
        <fullName evidence="4">Cyclic pyranopterin monophosphate synthase MoaC</fullName>
        <ecNumber evidence="4">4.6.1.17</ecNumber>
    </submittedName>
</protein>
<dbReference type="CDD" id="cd01419">
    <property type="entry name" value="MoaC_A"/>
    <property type="match status" value="1"/>
</dbReference>
<feature type="domain" description="Molybdopterin cofactor biosynthesis C (MoaC)" evidence="3">
    <location>
        <begin position="1"/>
        <end position="139"/>
    </location>
</feature>
<dbReference type="Pfam" id="PF01967">
    <property type="entry name" value="MoaC"/>
    <property type="match status" value="1"/>
</dbReference>
<dbReference type="EMBL" id="CP133772">
    <property type="protein sequence ID" value="WYX99542.1"/>
    <property type="molecule type" value="Genomic_DNA"/>
</dbReference>
<dbReference type="EC" id="4.6.1.17" evidence="4"/>
<name>A0AAX4NF21_9ARCH</name>
<evidence type="ECO:0000256" key="2">
    <source>
        <dbReference type="ARBA" id="ARBA00023150"/>
    </source>
</evidence>
<dbReference type="NCBIfam" id="TIGR00581">
    <property type="entry name" value="moaC"/>
    <property type="match status" value="1"/>
</dbReference>
<reference evidence="4 5" key="1">
    <citation type="submission" date="2023-09" db="EMBL/GenBank/DDBJ databases">
        <authorList>
            <person name="Golyshina O.V."/>
            <person name="Lunev E.A."/>
            <person name="Bargiela R."/>
            <person name="Gaines M.C."/>
            <person name="Daum B."/>
            <person name="Bale N.J."/>
            <person name="Koenen M."/>
            <person name="Sinninghe Damst J.S."/>
            <person name="Yakimov M."/>
            <person name="Golyshin P.N."/>
        </authorList>
    </citation>
    <scope>NUCLEOTIDE SEQUENCE [LARGE SCALE GENOMIC DNA]</scope>
    <source>
        <strain evidence="4 5">M1</strain>
    </source>
</reference>
<accession>A0AAX4NF21</accession>
<dbReference type="GO" id="GO:0006777">
    <property type="term" value="P:Mo-molybdopterin cofactor biosynthetic process"/>
    <property type="evidence" value="ECO:0007669"/>
    <property type="project" value="UniProtKB-KW"/>
</dbReference>
<keyword evidence="4" id="KW-0456">Lyase</keyword>
<dbReference type="GO" id="GO:0061799">
    <property type="term" value="F:cyclic pyranopterin monophosphate synthase activity"/>
    <property type="evidence" value="ECO:0007669"/>
    <property type="project" value="UniProtKB-EC"/>
</dbReference>
<comment type="pathway">
    <text evidence="1">Cofactor biosynthesis; molybdopterin biosynthesis.</text>
</comment>
<evidence type="ECO:0000259" key="3">
    <source>
        <dbReference type="Pfam" id="PF01967"/>
    </source>
</evidence>
<gene>
    <name evidence="4" type="primary">moaC</name>
    <name evidence="4" type="ORF">OXIME_000074</name>
</gene>
<keyword evidence="5" id="KW-1185">Reference proteome</keyword>
<keyword evidence="2" id="KW-0501">Molybdenum cofactor biosynthesis</keyword>
<dbReference type="KEGG" id="omr:OXIME_000074"/>
<proteinExistence type="predicted"/>
<organism evidence="4 5">
    <name type="scientific">Oxyplasma meridianum</name>
    <dbReference type="NCBI Taxonomy" id="3073602"/>
    <lineage>
        <taxon>Archaea</taxon>
        <taxon>Methanobacteriati</taxon>
        <taxon>Thermoplasmatota</taxon>
        <taxon>Thermoplasmata</taxon>
        <taxon>Thermoplasmatales</taxon>
        <taxon>Thermoplasmataceae</taxon>
        <taxon>Oxyplasma</taxon>
    </lineage>
</organism>
<evidence type="ECO:0000313" key="4">
    <source>
        <dbReference type="EMBL" id="WYX99542.1"/>
    </source>
</evidence>
<evidence type="ECO:0000256" key="1">
    <source>
        <dbReference type="ARBA" id="ARBA00005046"/>
    </source>
</evidence>
<dbReference type="Gene3D" id="3.30.70.640">
    <property type="entry name" value="Molybdopterin cofactor biosynthesis C (MoaC) domain"/>
    <property type="match status" value="1"/>
</dbReference>
<dbReference type="GeneID" id="95966798"/>
<dbReference type="InterPro" id="IPR002820">
    <property type="entry name" value="Mopterin_CF_biosynth-C_dom"/>
</dbReference>
<dbReference type="NCBIfam" id="NF008999">
    <property type="entry name" value="PRK12343.1"/>
    <property type="match status" value="1"/>
</dbReference>
<dbReference type="AlphaFoldDB" id="A0AAX4NF21"/>
<dbReference type="Proteomes" id="UP001451606">
    <property type="component" value="Chromosome"/>
</dbReference>
<evidence type="ECO:0000313" key="5">
    <source>
        <dbReference type="Proteomes" id="UP001451606"/>
    </source>
</evidence>
<dbReference type="InterPro" id="IPR023047">
    <property type="entry name" value="Mo_CF_biosynth-C_arc"/>
</dbReference>
<dbReference type="SUPFAM" id="SSF55040">
    <property type="entry name" value="Molybdenum cofactor biosynthesis protein C, MoaC"/>
    <property type="match status" value="1"/>
</dbReference>
<dbReference type="InterPro" id="IPR036522">
    <property type="entry name" value="MoaC_sf"/>
</dbReference>
<sequence>MIDIGEKEIVRRTATASGFIKLKRETLDAIKKGEVKKGDVLSTARSAGIMAAKHTPDTIPFCHIIALEHADSKFTIEEEGVKCTCVVSARYKTGVEMEALNCVSASLLTIWDMVKYMEKDSKGQYPHTQLSSIMVEMKEKTPLSGEE</sequence>